<sequence length="101" mass="11619">MTELKKKEYYFGGISVKKLGIVLFSLLLILLFKVNDSEAASLGNHSKWMNAIRDDTEISRLSIPGSHDSGTFKLRDLIKQVWGMTQYRDFEDQFSYGVSFF</sequence>
<evidence type="ECO:0000313" key="1">
    <source>
        <dbReference type="EMBL" id="PZL75011.1"/>
    </source>
</evidence>
<organism evidence="1 2">
    <name type="scientific">Enterococcus plantarum</name>
    <dbReference type="NCBI Taxonomy" id="1077675"/>
    <lineage>
        <taxon>Bacteria</taxon>
        <taxon>Bacillati</taxon>
        <taxon>Bacillota</taxon>
        <taxon>Bacilli</taxon>
        <taxon>Lactobacillales</taxon>
        <taxon>Enterococcaceae</taxon>
        <taxon>Enterococcus</taxon>
    </lineage>
</organism>
<dbReference type="EMBL" id="PIEU01000049">
    <property type="protein sequence ID" value="PZL75011.1"/>
    <property type="molecule type" value="Genomic_DNA"/>
</dbReference>
<dbReference type="GO" id="GO:0008081">
    <property type="term" value="F:phosphoric diester hydrolase activity"/>
    <property type="evidence" value="ECO:0007669"/>
    <property type="project" value="InterPro"/>
</dbReference>
<accession>A0A2W3Z4Y9</accession>
<dbReference type="InterPro" id="IPR017946">
    <property type="entry name" value="PLC-like_Pdiesterase_TIM-brl"/>
</dbReference>
<dbReference type="SUPFAM" id="SSF51695">
    <property type="entry name" value="PLC-like phosphodiesterases"/>
    <property type="match status" value="1"/>
</dbReference>
<protein>
    <recommendedName>
        <fullName evidence="3">Phosphatidylinositol diacylglycerol-lyase</fullName>
    </recommendedName>
</protein>
<name>A0A2W3Z4Y9_9ENTE</name>
<dbReference type="RefSeq" id="WP_111247552.1">
    <property type="nucleotide sequence ID" value="NZ_PIEU01000049.1"/>
</dbReference>
<proteinExistence type="predicted"/>
<dbReference type="Proteomes" id="UP000249828">
    <property type="component" value="Unassembled WGS sequence"/>
</dbReference>
<comment type="caution">
    <text evidence="1">The sequence shown here is derived from an EMBL/GenBank/DDBJ whole genome shotgun (WGS) entry which is preliminary data.</text>
</comment>
<evidence type="ECO:0000313" key="2">
    <source>
        <dbReference type="Proteomes" id="UP000249828"/>
    </source>
</evidence>
<reference evidence="1 2" key="1">
    <citation type="submission" date="2017-11" db="EMBL/GenBank/DDBJ databases">
        <title>Draft genome sequence of Enterococcus plantarum TRW2 strain isolated from lettuce.</title>
        <authorList>
            <person name="Kim E.B."/>
            <person name="Marco M.L."/>
            <person name="Williams T.R."/>
            <person name="You I.H."/>
        </authorList>
    </citation>
    <scope>NUCLEOTIDE SEQUENCE [LARGE SCALE GENOMIC DNA]</scope>
    <source>
        <strain evidence="1 2">TRW2</strain>
    </source>
</reference>
<dbReference type="AlphaFoldDB" id="A0A2W3Z4Y9"/>
<gene>
    <name evidence="1" type="ORF">CI088_06180</name>
</gene>
<evidence type="ECO:0008006" key="3">
    <source>
        <dbReference type="Google" id="ProtNLM"/>
    </source>
</evidence>
<dbReference type="Gene3D" id="3.20.20.190">
    <property type="entry name" value="Phosphatidylinositol (PI) phosphodiesterase"/>
    <property type="match status" value="1"/>
</dbReference>
<keyword evidence="2" id="KW-1185">Reference proteome</keyword>
<dbReference type="GO" id="GO:0006629">
    <property type="term" value="P:lipid metabolic process"/>
    <property type="evidence" value="ECO:0007669"/>
    <property type="project" value="InterPro"/>
</dbReference>